<evidence type="ECO:0000313" key="3">
    <source>
        <dbReference type="Proteomes" id="UP001601992"/>
    </source>
</evidence>
<dbReference type="PANTHER" id="PTHR36440">
    <property type="entry name" value="PUTATIVE (AFU_ORTHOLOGUE AFUA_8G07350)-RELATED"/>
    <property type="match status" value="1"/>
</dbReference>
<dbReference type="CDD" id="cd02215">
    <property type="entry name" value="cupin_QDO_N_C"/>
    <property type="match status" value="2"/>
</dbReference>
<reference evidence="2 3" key="1">
    <citation type="submission" date="2024-10" db="EMBL/GenBank/DDBJ databases">
        <title>The Natural Products Discovery Center: Release of the First 8490 Sequenced Strains for Exploring Actinobacteria Biosynthetic Diversity.</title>
        <authorList>
            <person name="Kalkreuter E."/>
            <person name="Kautsar S.A."/>
            <person name="Yang D."/>
            <person name="Bader C.D."/>
            <person name="Teijaro C.N."/>
            <person name="Fluegel L."/>
            <person name="Davis C.M."/>
            <person name="Simpson J.R."/>
            <person name="Lauterbach L."/>
            <person name="Steele A.D."/>
            <person name="Gui C."/>
            <person name="Meng S."/>
            <person name="Li G."/>
            <person name="Viehrig K."/>
            <person name="Ye F."/>
            <person name="Su P."/>
            <person name="Kiefer A.F."/>
            <person name="Nichols A."/>
            <person name="Cepeda A.J."/>
            <person name="Yan W."/>
            <person name="Fan B."/>
            <person name="Jiang Y."/>
            <person name="Adhikari A."/>
            <person name="Zheng C.-J."/>
            <person name="Schuster L."/>
            <person name="Cowan T.M."/>
            <person name="Smanski M.J."/>
            <person name="Chevrette M.G."/>
            <person name="De Carvalho L.P.S."/>
            <person name="Shen B."/>
        </authorList>
    </citation>
    <scope>NUCLEOTIDE SEQUENCE [LARGE SCALE GENOMIC DNA]</scope>
    <source>
        <strain evidence="2 3">NPDC002593</strain>
    </source>
</reference>
<dbReference type="PANTHER" id="PTHR36440:SF1">
    <property type="entry name" value="PUTATIVE (AFU_ORTHOLOGUE AFUA_8G07350)-RELATED"/>
    <property type="match status" value="1"/>
</dbReference>
<dbReference type="Proteomes" id="UP001601992">
    <property type="component" value="Unassembled WGS sequence"/>
</dbReference>
<sequence>MTANDRDAMNRTRPLINALPGEPAPYYLASGEGQRYEVDGQLWTVIARPADTGELFDAAFILGPRGAGAPFHSLAEHQRTYHVFEGSVQFWLPGRSRVLTQGDSIHVPPGVPVAYRILGHGSRILFFSAPGGALDVLLDDDALAQARVEAHMYTAGGNAASEQLVLPRGARRHTDEPFTPATDDWDDTLPDGIEPYFLRAMTGERLDWPDTIQTFNARGRNTGGRYFSVLSSAAPQPYFIRHFHQRHTENFFCMSGRIWVYVNGEEVLLTPGDFVHAPAGTIHTFAIERHGTRLLGMLTSDIFEPFFEVTGDPTNEHIYTEGLITPEVFQQRLIANAADLDLVVVGPPPTRTRALDL</sequence>
<dbReference type="Pfam" id="PF07883">
    <property type="entry name" value="Cupin_2"/>
    <property type="match status" value="2"/>
</dbReference>
<dbReference type="InterPro" id="IPR013096">
    <property type="entry name" value="Cupin_2"/>
</dbReference>
<feature type="domain" description="Cupin type-2" evidence="1">
    <location>
        <begin position="235"/>
        <end position="287"/>
    </location>
</feature>
<dbReference type="SUPFAM" id="SSF51182">
    <property type="entry name" value="RmlC-like cupins"/>
    <property type="match status" value="1"/>
</dbReference>
<dbReference type="InterPro" id="IPR053146">
    <property type="entry name" value="QDO-like"/>
</dbReference>
<evidence type="ECO:0000313" key="2">
    <source>
        <dbReference type="EMBL" id="MFF3570013.1"/>
    </source>
</evidence>
<feature type="domain" description="Cupin type-2" evidence="1">
    <location>
        <begin position="63"/>
        <end position="120"/>
    </location>
</feature>
<accession>A0ABW6S129</accession>
<gene>
    <name evidence="2" type="ORF">ACFYXQ_19740</name>
</gene>
<dbReference type="RefSeq" id="WP_040832604.1">
    <property type="nucleotide sequence ID" value="NZ_JBIAQY010000006.1"/>
</dbReference>
<dbReference type="Gene3D" id="2.60.120.10">
    <property type="entry name" value="Jelly Rolls"/>
    <property type="match status" value="2"/>
</dbReference>
<dbReference type="InterPro" id="IPR014710">
    <property type="entry name" value="RmlC-like_jellyroll"/>
</dbReference>
<evidence type="ECO:0000259" key="1">
    <source>
        <dbReference type="Pfam" id="PF07883"/>
    </source>
</evidence>
<dbReference type="InterPro" id="IPR011051">
    <property type="entry name" value="RmlC_Cupin_sf"/>
</dbReference>
<proteinExistence type="predicted"/>
<organism evidence="2 3">
    <name type="scientific">Nocardia jiangxiensis</name>
    <dbReference type="NCBI Taxonomy" id="282685"/>
    <lineage>
        <taxon>Bacteria</taxon>
        <taxon>Bacillati</taxon>
        <taxon>Actinomycetota</taxon>
        <taxon>Actinomycetes</taxon>
        <taxon>Mycobacteriales</taxon>
        <taxon>Nocardiaceae</taxon>
        <taxon>Nocardia</taxon>
    </lineage>
</organism>
<dbReference type="EMBL" id="JBIAQY010000006">
    <property type="protein sequence ID" value="MFF3570013.1"/>
    <property type="molecule type" value="Genomic_DNA"/>
</dbReference>
<protein>
    <submittedName>
        <fullName evidence="2">Quercetin 2,3-dioxygenase</fullName>
    </submittedName>
</protein>
<name>A0ABW6S129_9NOCA</name>
<keyword evidence="3" id="KW-1185">Reference proteome</keyword>
<comment type="caution">
    <text evidence="2">The sequence shown here is derived from an EMBL/GenBank/DDBJ whole genome shotgun (WGS) entry which is preliminary data.</text>
</comment>